<comment type="caution">
    <text evidence="2">The sequence shown here is derived from an EMBL/GenBank/DDBJ whole genome shotgun (WGS) entry which is preliminary data.</text>
</comment>
<sequence length="121" mass="13658">MSSNSSNSSNSSYNSQRPIIHSSGSSSRESTYYDSHSGHHSSANSSMSYEPSRVQYYRVPDNENKYITSKISKDGRVEIIHHEQSVYEEDAPRASEYRTTREPRDSRSSKSSKSSHRSSGK</sequence>
<keyword evidence="3" id="KW-1185">Reference proteome</keyword>
<dbReference type="Proteomes" id="UP000701801">
    <property type="component" value="Unassembled WGS sequence"/>
</dbReference>
<reference evidence="2" key="1">
    <citation type="submission" date="2021-07" db="EMBL/GenBank/DDBJ databases">
        <authorList>
            <person name="Durling M."/>
        </authorList>
    </citation>
    <scope>NUCLEOTIDE SEQUENCE</scope>
</reference>
<dbReference type="OrthoDB" id="10448505at2759"/>
<feature type="region of interest" description="Disordered" evidence="1">
    <location>
        <begin position="1"/>
        <end position="63"/>
    </location>
</feature>
<dbReference type="EMBL" id="CAJVRM010000143">
    <property type="protein sequence ID" value="CAG8975619.1"/>
    <property type="molecule type" value="Genomic_DNA"/>
</dbReference>
<protein>
    <submittedName>
        <fullName evidence="2">Uncharacterized protein</fullName>
    </submittedName>
</protein>
<accession>A0A9N9LI49</accession>
<organism evidence="2 3">
    <name type="scientific">Hymenoscyphus albidus</name>
    <dbReference type="NCBI Taxonomy" id="595503"/>
    <lineage>
        <taxon>Eukaryota</taxon>
        <taxon>Fungi</taxon>
        <taxon>Dikarya</taxon>
        <taxon>Ascomycota</taxon>
        <taxon>Pezizomycotina</taxon>
        <taxon>Leotiomycetes</taxon>
        <taxon>Helotiales</taxon>
        <taxon>Helotiaceae</taxon>
        <taxon>Hymenoscyphus</taxon>
    </lineage>
</organism>
<evidence type="ECO:0000256" key="1">
    <source>
        <dbReference type="SAM" id="MobiDB-lite"/>
    </source>
</evidence>
<feature type="compositionally biased region" description="Basic and acidic residues" evidence="1">
    <location>
        <begin position="82"/>
        <end position="108"/>
    </location>
</feature>
<feature type="compositionally biased region" description="Low complexity" evidence="1">
    <location>
        <begin position="1"/>
        <end position="48"/>
    </location>
</feature>
<name>A0A9N9LI49_9HELO</name>
<evidence type="ECO:0000313" key="3">
    <source>
        <dbReference type="Proteomes" id="UP000701801"/>
    </source>
</evidence>
<evidence type="ECO:0000313" key="2">
    <source>
        <dbReference type="EMBL" id="CAG8975619.1"/>
    </source>
</evidence>
<feature type="region of interest" description="Disordered" evidence="1">
    <location>
        <begin position="82"/>
        <end position="121"/>
    </location>
</feature>
<proteinExistence type="predicted"/>
<gene>
    <name evidence="2" type="ORF">HYALB_00006827</name>
</gene>
<dbReference type="AlphaFoldDB" id="A0A9N9LI49"/>